<dbReference type="EMBL" id="PKPP01015549">
    <property type="protein sequence ID" value="PWA38513.1"/>
    <property type="molecule type" value="Genomic_DNA"/>
</dbReference>
<dbReference type="OrthoDB" id="27226at2759"/>
<evidence type="ECO:0000313" key="2">
    <source>
        <dbReference type="Proteomes" id="UP000245207"/>
    </source>
</evidence>
<name>A0A2U1KPA6_ARTAN</name>
<accession>A0A2U1KPA6</accession>
<proteinExistence type="predicted"/>
<protein>
    <submittedName>
        <fullName evidence="1">Uncharacterized protein</fullName>
    </submittedName>
</protein>
<dbReference type="STRING" id="35608.A0A2U1KPA6"/>
<dbReference type="Proteomes" id="UP000245207">
    <property type="component" value="Unassembled WGS sequence"/>
</dbReference>
<keyword evidence="2" id="KW-1185">Reference proteome</keyword>
<gene>
    <name evidence="1" type="ORF">CTI12_AA580650</name>
</gene>
<organism evidence="1 2">
    <name type="scientific">Artemisia annua</name>
    <name type="common">Sweet wormwood</name>
    <dbReference type="NCBI Taxonomy" id="35608"/>
    <lineage>
        <taxon>Eukaryota</taxon>
        <taxon>Viridiplantae</taxon>
        <taxon>Streptophyta</taxon>
        <taxon>Embryophyta</taxon>
        <taxon>Tracheophyta</taxon>
        <taxon>Spermatophyta</taxon>
        <taxon>Magnoliopsida</taxon>
        <taxon>eudicotyledons</taxon>
        <taxon>Gunneridae</taxon>
        <taxon>Pentapetalae</taxon>
        <taxon>asterids</taxon>
        <taxon>campanulids</taxon>
        <taxon>Asterales</taxon>
        <taxon>Asteraceae</taxon>
        <taxon>Asteroideae</taxon>
        <taxon>Anthemideae</taxon>
        <taxon>Artemisiinae</taxon>
        <taxon>Artemisia</taxon>
    </lineage>
</organism>
<evidence type="ECO:0000313" key="1">
    <source>
        <dbReference type="EMBL" id="PWA38513.1"/>
    </source>
</evidence>
<sequence length="103" mass="11522">MKIPDVTRNAYLLSEMMAGNMYFFPLGYDDVVLPRKVDGRAVGGSTPFEEGLAARLGLFRPLLMCVQDFFEKRPQELGEWSLLLLMARGEGIDHAQVEGQTQA</sequence>
<comment type="caution">
    <text evidence="1">The sequence shown here is derived from an EMBL/GenBank/DDBJ whole genome shotgun (WGS) entry which is preliminary data.</text>
</comment>
<reference evidence="1 2" key="1">
    <citation type="journal article" date="2018" name="Mol. Plant">
        <title>The genome of Artemisia annua provides insight into the evolution of Asteraceae family and artemisinin biosynthesis.</title>
        <authorList>
            <person name="Shen Q."/>
            <person name="Zhang L."/>
            <person name="Liao Z."/>
            <person name="Wang S."/>
            <person name="Yan T."/>
            <person name="Shi P."/>
            <person name="Liu M."/>
            <person name="Fu X."/>
            <person name="Pan Q."/>
            <person name="Wang Y."/>
            <person name="Lv Z."/>
            <person name="Lu X."/>
            <person name="Zhang F."/>
            <person name="Jiang W."/>
            <person name="Ma Y."/>
            <person name="Chen M."/>
            <person name="Hao X."/>
            <person name="Li L."/>
            <person name="Tang Y."/>
            <person name="Lv G."/>
            <person name="Zhou Y."/>
            <person name="Sun X."/>
            <person name="Brodelius P.E."/>
            <person name="Rose J.K.C."/>
            <person name="Tang K."/>
        </authorList>
    </citation>
    <scope>NUCLEOTIDE SEQUENCE [LARGE SCALE GENOMIC DNA]</scope>
    <source>
        <strain evidence="2">cv. Huhao1</strain>
        <tissue evidence="1">Leaf</tissue>
    </source>
</reference>
<dbReference type="AlphaFoldDB" id="A0A2U1KPA6"/>